<dbReference type="EMBL" id="CP034210">
    <property type="protein sequence ID" value="QBZ66198.1"/>
    <property type="molecule type" value="Genomic_DNA"/>
</dbReference>
<feature type="region of interest" description="Disordered" evidence="1">
    <location>
        <begin position="293"/>
        <end position="351"/>
    </location>
</feature>
<evidence type="ECO:0000313" key="3">
    <source>
        <dbReference type="Proteomes" id="UP000294847"/>
    </source>
</evidence>
<dbReference type="Pfam" id="PF10259">
    <property type="entry name" value="Rogdi_lz"/>
    <property type="match status" value="1"/>
</dbReference>
<proteinExistence type="predicted"/>
<gene>
    <name evidence="2" type="ORF">PoMZ_13171</name>
</gene>
<dbReference type="Proteomes" id="UP000294847">
    <property type="component" value="Chromosome 7"/>
</dbReference>
<dbReference type="PANTHER" id="PTHR13618">
    <property type="entry name" value="LEUCINE ZIPPER CONTAINING TRANSCRIPTION FACTOR LZF1"/>
    <property type="match status" value="1"/>
</dbReference>
<dbReference type="AlphaFoldDB" id="A0A4V1C8A4"/>
<reference evidence="2 3" key="1">
    <citation type="journal article" date="2019" name="Mol. Biol. Evol.">
        <title>Blast fungal genomes show frequent chromosomal changes, gene gains and losses, and effector gene turnover.</title>
        <authorList>
            <person name="Gomez Luciano L.B."/>
            <person name="Jason Tsai I."/>
            <person name="Chuma I."/>
            <person name="Tosa Y."/>
            <person name="Chen Y.H."/>
            <person name="Li J.Y."/>
            <person name="Li M.Y."/>
            <person name="Jade Lu M.Y."/>
            <person name="Nakayashiki H."/>
            <person name="Li W.H."/>
        </authorList>
    </citation>
    <scope>NUCLEOTIDE SEQUENCE [LARGE SCALE GENOMIC DNA]</scope>
    <source>
        <strain evidence="2">MZ5-1-6</strain>
    </source>
</reference>
<evidence type="ECO:0000313" key="2">
    <source>
        <dbReference type="EMBL" id="QBZ66198.1"/>
    </source>
</evidence>
<name>A0A4V1C8A4_PYROR</name>
<dbReference type="VEuPathDB" id="FungiDB:M_BR32_EuGene_00060441"/>
<dbReference type="GO" id="GO:0043291">
    <property type="term" value="C:RAVE complex"/>
    <property type="evidence" value="ECO:0007669"/>
    <property type="project" value="TreeGrafter"/>
</dbReference>
<dbReference type="PANTHER" id="PTHR13618:SF1">
    <property type="entry name" value="PROTEIN ROGDI HOMOLOG"/>
    <property type="match status" value="1"/>
</dbReference>
<organism evidence="2 3">
    <name type="scientific">Pyricularia oryzae</name>
    <name type="common">Rice blast fungus</name>
    <name type="synonym">Magnaporthe oryzae</name>
    <dbReference type="NCBI Taxonomy" id="318829"/>
    <lineage>
        <taxon>Eukaryota</taxon>
        <taxon>Fungi</taxon>
        <taxon>Dikarya</taxon>
        <taxon>Ascomycota</taxon>
        <taxon>Pezizomycotina</taxon>
        <taxon>Sordariomycetes</taxon>
        <taxon>Sordariomycetidae</taxon>
        <taxon>Magnaporthales</taxon>
        <taxon>Pyriculariaceae</taxon>
        <taxon>Pyricularia</taxon>
    </lineage>
</organism>
<protein>
    <submittedName>
        <fullName evidence="2">Uncharacterized protein</fullName>
    </submittedName>
</protein>
<sequence>MSVDIYPPIAAAELKLAIQDTQRRELTWLLDDLQATLGEFRHGLEDCYALLAPIDPGSTLVVSTPRNESVKGHVTRVGTRIVKGTLSLRLRTAPPQTLSIDPTHPIHLAPLTLLHARLTDALDVLTRTLEFLPEGGGGSKTTLPPAADATAAAAFVSAQLRLLSTTLHESSAILKGRPLTDTDPGWTTLSAAPGHFLAPPAPPPPTSNLNNFLSAPQQQTDASAANPLHNISIYFSLQESALVLWVRSLEPADAAPSFGMKFALAIGTARRLEHDESDVIFGYCCAGLDGKPAGGEEEHRRHGPRTSPTLSVKRPVSQSGPPVLSGTRDSTRRSSSRNPGGAAGGREKDGDAVQVYVREKIRVESADPSLMSLSAKLGALSHTLTMARRNLAAVMGEELEE</sequence>
<dbReference type="InterPro" id="IPR028241">
    <property type="entry name" value="RAVE2/Rogdi"/>
</dbReference>
<accession>A0A4V1C8A4</accession>
<feature type="compositionally biased region" description="Polar residues" evidence="1">
    <location>
        <begin position="306"/>
        <end position="320"/>
    </location>
</feature>
<evidence type="ECO:0000256" key="1">
    <source>
        <dbReference type="SAM" id="MobiDB-lite"/>
    </source>
</evidence>